<evidence type="ECO:0000313" key="6">
    <source>
        <dbReference type="EMBL" id="GMR51070.1"/>
    </source>
</evidence>
<sequence>MRERLPLFLLLLSAVTATRHVLPRRSCRDHYLAGHNENGVYPIKLHKTHTASVACRMPFKGAPQAIVTTVIRSALERGVRVTDARTVQWQLDDFTILRDVLERSTSCKQTIHVNRTAREPGQEKAPLPEPGVMLHSILGETTYIKGDQESGSMELYGRAAGVLHIVPDEIDSNLNPYIIASELVCEEFVSKYDECFINGGVQIDTTGSSHAHFRFAFRTDASNQPLLTVHHEGGARTVVELSNDFFLSLGDGAKPLLFGHVSDGKWHTTQVALDGSHISLDGGEKLQLPLNGPVKQVSIRIDGFIMLTDPMDEAEACIDSKRISRDPQPSHTRDFCANSDREDSCECTMLDDHFRLLPSTSCVHKDGTGNEFTLLRDPELLSFLMLTDSLSSSEPLALSLTFKSDSDSGLLLFGEWRDSTWGRVQVHYHGDKLTASHCTQQDENSIEICRGCSIDRTNGYGTDTWTRVTTFADHNGQLFLTVDSEICQLGAKEEYDTAEMYKTLLTRGSVLFVGGMFNKKVDGIYRDDFKAKFFENTREKLPSLRGCVKDVFARGSRVDVHKAFDDQFATTLINPSEKLYAATMGCNNCSFQCPIGSRCRRTVNSLKPNEGYDQPMMKCDCADLEMYEDRGSCVKQSAAPISLDRNSLTAYRGVFGVRRKEDVLSKIWIKLKLPSHPVENITPLIHFFSHGNIVLFRIFITPEGLLVVQVHPHHGEDYETMEPRAASKFIDPSDDRIHLITIEKKTPLGTHPSRRFYDVYIDGKRFSITDPSMTLTTIEFNLVASPEGQAGCVSDLGLSFDFDEHRAVDKNNTIETVNVLRQMTYEMGTVPSHENTCGVLDPLLWTRGVSASLGPLGHVIDHKPDVYEKQAGGPLSPSWLLYSIILTIILALLLLLCIVIYLCCLRKKTRKNSFDDREQMLRDSPDVPVTYRSAYGPSYEPIEAFYPNLPNIQCNPNPIQSNSSSESSSDDTSMISDSIDRTNFSDYDEPKLHKVKVDRESMISFVEPSADRPVQEAHIIVRSPTPNYQNNAPIVRDDQSDL</sequence>
<feature type="transmembrane region" description="Helical" evidence="3">
    <location>
        <begin position="879"/>
        <end position="904"/>
    </location>
</feature>
<dbReference type="Gene3D" id="2.60.120.200">
    <property type="match status" value="2"/>
</dbReference>
<keyword evidence="4" id="KW-0732">Signal</keyword>
<proteinExistence type="predicted"/>
<accession>A0AAN5CVH8</accession>
<keyword evidence="7" id="KW-1185">Reference proteome</keyword>
<dbReference type="PROSITE" id="PS50025">
    <property type="entry name" value="LAM_G_DOMAIN"/>
    <property type="match status" value="1"/>
</dbReference>
<keyword evidence="3" id="KW-1133">Transmembrane helix</keyword>
<dbReference type="InterPro" id="IPR058815">
    <property type="entry name" value="ConA_BAM2-like"/>
</dbReference>
<organism evidence="6 7">
    <name type="scientific">Pristionchus mayeri</name>
    <dbReference type="NCBI Taxonomy" id="1317129"/>
    <lineage>
        <taxon>Eukaryota</taxon>
        <taxon>Metazoa</taxon>
        <taxon>Ecdysozoa</taxon>
        <taxon>Nematoda</taxon>
        <taxon>Chromadorea</taxon>
        <taxon>Rhabditida</taxon>
        <taxon>Rhabditina</taxon>
        <taxon>Diplogasteromorpha</taxon>
        <taxon>Diplogasteroidea</taxon>
        <taxon>Neodiplogasteridae</taxon>
        <taxon>Pristionchus</taxon>
    </lineage>
</organism>
<dbReference type="EMBL" id="BTRK01000005">
    <property type="protein sequence ID" value="GMR51070.1"/>
    <property type="molecule type" value="Genomic_DNA"/>
</dbReference>
<dbReference type="SUPFAM" id="SSF49899">
    <property type="entry name" value="Concanavalin A-like lectins/glucanases"/>
    <property type="match status" value="2"/>
</dbReference>
<evidence type="ECO:0000256" key="3">
    <source>
        <dbReference type="SAM" id="Phobius"/>
    </source>
</evidence>
<feature type="domain" description="Laminin G" evidence="5">
    <location>
        <begin position="373"/>
        <end position="586"/>
    </location>
</feature>
<dbReference type="InterPro" id="IPR001791">
    <property type="entry name" value="Laminin_G"/>
</dbReference>
<comment type="caution">
    <text evidence="1">Lacks conserved residue(s) required for the propagation of feature annotation.</text>
</comment>
<name>A0AAN5CVH8_9BILA</name>
<reference evidence="7" key="1">
    <citation type="submission" date="2022-10" db="EMBL/GenBank/DDBJ databases">
        <title>Genome assembly of Pristionchus species.</title>
        <authorList>
            <person name="Yoshida K."/>
            <person name="Sommer R.J."/>
        </authorList>
    </citation>
    <scope>NUCLEOTIDE SEQUENCE [LARGE SCALE GENOMIC DNA]</scope>
    <source>
        <strain evidence="7">RS5460</strain>
    </source>
</reference>
<feature type="region of interest" description="Disordered" evidence="2">
    <location>
        <begin position="956"/>
        <end position="982"/>
    </location>
</feature>
<feature type="region of interest" description="Disordered" evidence="2">
    <location>
        <begin position="1021"/>
        <end position="1042"/>
    </location>
</feature>
<dbReference type="Proteomes" id="UP001328107">
    <property type="component" value="Unassembled WGS sequence"/>
</dbReference>
<feature type="compositionally biased region" description="Low complexity" evidence="2">
    <location>
        <begin position="961"/>
        <end position="977"/>
    </location>
</feature>
<dbReference type="Pfam" id="PF26430">
    <property type="entry name" value="ConA_BAM2"/>
    <property type="match status" value="1"/>
</dbReference>
<keyword evidence="3" id="KW-0812">Transmembrane</keyword>
<feature type="chain" id="PRO_5042934590" description="Laminin G domain-containing protein" evidence="4">
    <location>
        <begin position="18"/>
        <end position="1042"/>
    </location>
</feature>
<evidence type="ECO:0000256" key="2">
    <source>
        <dbReference type="SAM" id="MobiDB-lite"/>
    </source>
</evidence>
<gene>
    <name evidence="6" type="ORF">PMAYCL1PPCAC_21265</name>
</gene>
<protein>
    <recommendedName>
        <fullName evidence="5">Laminin G domain-containing protein</fullName>
    </recommendedName>
</protein>
<dbReference type="InterPro" id="IPR013320">
    <property type="entry name" value="ConA-like_dom_sf"/>
</dbReference>
<evidence type="ECO:0000256" key="1">
    <source>
        <dbReference type="PROSITE-ProRule" id="PRU00122"/>
    </source>
</evidence>
<feature type="signal peptide" evidence="4">
    <location>
        <begin position="1"/>
        <end position="17"/>
    </location>
</feature>
<dbReference type="AlphaFoldDB" id="A0AAN5CVH8"/>
<comment type="caution">
    <text evidence="6">The sequence shown here is derived from an EMBL/GenBank/DDBJ whole genome shotgun (WGS) entry which is preliminary data.</text>
</comment>
<evidence type="ECO:0000256" key="4">
    <source>
        <dbReference type="SAM" id="SignalP"/>
    </source>
</evidence>
<evidence type="ECO:0000259" key="5">
    <source>
        <dbReference type="PROSITE" id="PS50025"/>
    </source>
</evidence>
<evidence type="ECO:0000313" key="7">
    <source>
        <dbReference type="Proteomes" id="UP001328107"/>
    </source>
</evidence>
<keyword evidence="3" id="KW-0472">Membrane</keyword>